<accession>A0AAN7T2I0</accession>
<dbReference type="Proteomes" id="UP001309876">
    <property type="component" value="Unassembled WGS sequence"/>
</dbReference>
<name>A0AAN7T2I0_9EURO</name>
<comment type="caution">
    <text evidence="2">The sequence shown here is derived from an EMBL/GenBank/DDBJ whole genome shotgun (WGS) entry which is preliminary data.</text>
</comment>
<evidence type="ECO:0000313" key="3">
    <source>
        <dbReference type="Proteomes" id="UP001309876"/>
    </source>
</evidence>
<evidence type="ECO:0000313" key="2">
    <source>
        <dbReference type="EMBL" id="KAK5087054.1"/>
    </source>
</evidence>
<feature type="region of interest" description="Disordered" evidence="1">
    <location>
        <begin position="216"/>
        <end position="269"/>
    </location>
</feature>
<organism evidence="2 3">
    <name type="scientific">Lithohypha guttulata</name>
    <dbReference type="NCBI Taxonomy" id="1690604"/>
    <lineage>
        <taxon>Eukaryota</taxon>
        <taxon>Fungi</taxon>
        <taxon>Dikarya</taxon>
        <taxon>Ascomycota</taxon>
        <taxon>Pezizomycotina</taxon>
        <taxon>Eurotiomycetes</taxon>
        <taxon>Chaetothyriomycetidae</taxon>
        <taxon>Chaetothyriales</taxon>
        <taxon>Trichomeriaceae</taxon>
        <taxon>Lithohypha</taxon>
    </lineage>
</organism>
<sequence length="269" mass="30346">MAAAEYFSNVPMAHPSPSPYTQGGPMSHPQSSPQVPQVQMQQPPPPPPYQEHQEHKPGVHFAPTPVDLPQRHSFSGPRPSQPWNQQSYQNPYQQQLIRPQNGYGTPPNNAYDQPRPQYLSPHMQPYAHPNPSRYSIDNGGYSSDPEQRRRRHEHRTRRDSGESRDLKSSKHKSRSANADAFLGAAGGGLIGDLIFPGLGTIGGAAIGWLGGKDYAHHRKGREDKRAGEQRRWEEKYGPEHHRRSRSRERSSGRSSQLGEKDGYDRHSRH</sequence>
<feature type="compositionally biased region" description="Low complexity" evidence="1">
    <location>
        <begin position="81"/>
        <end position="95"/>
    </location>
</feature>
<feature type="compositionally biased region" description="Basic and acidic residues" evidence="1">
    <location>
        <begin position="156"/>
        <end position="168"/>
    </location>
</feature>
<feature type="region of interest" description="Disordered" evidence="1">
    <location>
        <begin position="1"/>
        <end position="175"/>
    </location>
</feature>
<reference evidence="2 3" key="1">
    <citation type="submission" date="2023-08" db="EMBL/GenBank/DDBJ databases">
        <title>Black Yeasts Isolated from many extreme environments.</title>
        <authorList>
            <person name="Coleine C."/>
            <person name="Stajich J.E."/>
            <person name="Selbmann L."/>
        </authorList>
    </citation>
    <scope>NUCLEOTIDE SEQUENCE [LARGE SCALE GENOMIC DNA]</scope>
    <source>
        <strain evidence="2 3">CCFEE 5910</strain>
    </source>
</reference>
<feature type="compositionally biased region" description="Basic and acidic residues" evidence="1">
    <location>
        <begin position="220"/>
        <end position="239"/>
    </location>
</feature>
<gene>
    <name evidence="2" type="ORF">LTR05_004225</name>
</gene>
<feature type="compositionally biased region" description="Low complexity" evidence="1">
    <location>
        <begin position="25"/>
        <end position="41"/>
    </location>
</feature>
<dbReference type="EMBL" id="JAVRRJ010000003">
    <property type="protein sequence ID" value="KAK5087054.1"/>
    <property type="molecule type" value="Genomic_DNA"/>
</dbReference>
<dbReference type="AlphaFoldDB" id="A0AAN7T2I0"/>
<evidence type="ECO:0000256" key="1">
    <source>
        <dbReference type="SAM" id="MobiDB-lite"/>
    </source>
</evidence>
<feature type="compositionally biased region" description="Polar residues" evidence="1">
    <location>
        <begin position="96"/>
        <end position="111"/>
    </location>
</feature>
<keyword evidence="3" id="KW-1185">Reference proteome</keyword>
<protein>
    <submittedName>
        <fullName evidence="2">Uncharacterized protein</fullName>
    </submittedName>
</protein>
<feature type="compositionally biased region" description="Basic and acidic residues" evidence="1">
    <location>
        <begin position="258"/>
        <end position="269"/>
    </location>
</feature>
<proteinExistence type="predicted"/>